<dbReference type="EMBL" id="RJVU01052005">
    <property type="protein sequence ID" value="ROL41232.1"/>
    <property type="molecule type" value="Genomic_DNA"/>
</dbReference>
<keyword evidence="3" id="KW-1185">Reference proteome</keyword>
<evidence type="ECO:0000313" key="2">
    <source>
        <dbReference type="EMBL" id="ROL41232.1"/>
    </source>
</evidence>
<dbReference type="Proteomes" id="UP000281406">
    <property type="component" value="Unassembled WGS sequence"/>
</dbReference>
<protein>
    <submittedName>
        <fullName evidence="2">Uncharacterized protein</fullName>
    </submittedName>
</protein>
<reference evidence="2 3" key="1">
    <citation type="submission" date="2018-10" db="EMBL/GenBank/DDBJ databases">
        <title>Genome assembly for a Yunnan-Guizhou Plateau 3E fish, Anabarilius grahami (Regan), and its evolutionary and genetic applications.</title>
        <authorList>
            <person name="Jiang W."/>
        </authorList>
    </citation>
    <scope>NUCLEOTIDE SEQUENCE [LARGE SCALE GENOMIC DNA]</scope>
    <source>
        <strain evidence="2">AG-KIZ</strain>
        <tissue evidence="2">Muscle</tissue>
    </source>
</reference>
<name>A0A3N0Y4V4_ANAGA</name>
<accession>A0A3N0Y4V4</accession>
<dbReference type="AlphaFoldDB" id="A0A3N0Y4V4"/>
<proteinExistence type="predicted"/>
<organism evidence="2 3">
    <name type="scientific">Anabarilius grahami</name>
    <name type="common">Kanglang fish</name>
    <name type="synonym">Barilius grahami</name>
    <dbReference type="NCBI Taxonomy" id="495550"/>
    <lineage>
        <taxon>Eukaryota</taxon>
        <taxon>Metazoa</taxon>
        <taxon>Chordata</taxon>
        <taxon>Craniata</taxon>
        <taxon>Vertebrata</taxon>
        <taxon>Euteleostomi</taxon>
        <taxon>Actinopterygii</taxon>
        <taxon>Neopterygii</taxon>
        <taxon>Teleostei</taxon>
        <taxon>Ostariophysi</taxon>
        <taxon>Cypriniformes</taxon>
        <taxon>Xenocyprididae</taxon>
        <taxon>Xenocypridinae</taxon>
        <taxon>Xenocypridinae incertae sedis</taxon>
        <taxon>Anabarilius</taxon>
    </lineage>
</organism>
<feature type="region of interest" description="Disordered" evidence="1">
    <location>
        <begin position="1"/>
        <end position="22"/>
    </location>
</feature>
<evidence type="ECO:0000313" key="3">
    <source>
        <dbReference type="Proteomes" id="UP000281406"/>
    </source>
</evidence>
<sequence>MKAAGLSGFTGSGSLSASQAGGRFSGARFTELPAEELADEALSCLVMLCKGLCWGVEVKRGDRVERTGADCTAKLRKEELGPGAQINAIVSLRTIGPAK</sequence>
<comment type="caution">
    <text evidence="2">The sequence shown here is derived from an EMBL/GenBank/DDBJ whole genome shotgun (WGS) entry which is preliminary data.</text>
</comment>
<gene>
    <name evidence="2" type="ORF">DPX16_10384</name>
</gene>
<evidence type="ECO:0000256" key="1">
    <source>
        <dbReference type="SAM" id="MobiDB-lite"/>
    </source>
</evidence>